<dbReference type="AlphaFoldDB" id="A0A2P6MPT9"/>
<name>A0A2P6MPT9_9EUKA</name>
<evidence type="ECO:0000313" key="1">
    <source>
        <dbReference type="EMBL" id="PRP73719.1"/>
    </source>
</evidence>
<sequence length="113" mass="13016">AKILWHIRESFLATTNRKNRNICPMDPTKVSLAPATDIRTKITNKSSHELRPRQPLTERSQLLRAVNLDFHRHATAASFFAYKRSRSHRPTEAILKRGYDLQPGSLCPPLERT</sequence>
<gene>
    <name evidence="1" type="ORF">PROFUN_16583</name>
</gene>
<evidence type="ECO:0000313" key="2">
    <source>
        <dbReference type="Proteomes" id="UP000241769"/>
    </source>
</evidence>
<proteinExistence type="predicted"/>
<dbReference type="EMBL" id="MDYQ01000563">
    <property type="protein sequence ID" value="PRP73719.1"/>
    <property type="molecule type" value="Genomic_DNA"/>
</dbReference>
<organism evidence="1 2">
    <name type="scientific">Planoprotostelium fungivorum</name>
    <dbReference type="NCBI Taxonomy" id="1890364"/>
    <lineage>
        <taxon>Eukaryota</taxon>
        <taxon>Amoebozoa</taxon>
        <taxon>Evosea</taxon>
        <taxon>Variosea</taxon>
        <taxon>Cavosteliida</taxon>
        <taxon>Cavosteliaceae</taxon>
        <taxon>Planoprotostelium</taxon>
    </lineage>
</organism>
<reference evidence="1 2" key="1">
    <citation type="journal article" date="2018" name="Genome Biol. Evol.">
        <title>Multiple Roots of Fruiting Body Formation in Amoebozoa.</title>
        <authorList>
            <person name="Hillmann F."/>
            <person name="Forbes G."/>
            <person name="Novohradska S."/>
            <person name="Ferling I."/>
            <person name="Riege K."/>
            <person name="Groth M."/>
            <person name="Westermann M."/>
            <person name="Marz M."/>
            <person name="Spaller T."/>
            <person name="Winckler T."/>
            <person name="Schaap P."/>
            <person name="Glockner G."/>
        </authorList>
    </citation>
    <scope>NUCLEOTIDE SEQUENCE [LARGE SCALE GENOMIC DNA]</scope>
    <source>
        <strain evidence="1 2">Jena</strain>
    </source>
</reference>
<dbReference type="Proteomes" id="UP000241769">
    <property type="component" value="Unassembled WGS sequence"/>
</dbReference>
<keyword evidence="2" id="KW-1185">Reference proteome</keyword>
<comment type="caution">
    <text evidence="1">The sequence shown here is derived from an EMBL/GenBank/DDBJ whole genome shotgun (WGS) entry which is preliminary data.</text>
</comment>
<protein>
    <submittedName>
        <fullName evidence="1">Uncharacterized protein</fullName>
    </submittedName>
</protein>
<dbReference type="InParanoid" id="A0A2P6MPT9"/>
<feature type="non-terminal residue" evidence="1">
    <location>
        <position position="1"/>
    </location>
</feature>
<accession>A0A2P6MPT9</accession>